<proteinExistence type="inferred from homology"/>
<dbReference type="InterPro" id="IPR006043">
    <property type="entry name" value="NCS2"/>
</dbReference>
<sequence length="199" mass="21942">MNVETSETKLSNVPARTKNNNSQSENDDFEESREVVADDIDFKHDMMYGFDDNPPWHLSMLFGLQHYMVIVGSEIGLALLLAPLLCIANDDNGNIARANLISSVLFVAGICTLLQTTLGNRLPIVQGSSYAFLPTALAILALPHNQCPGPLPGNFTNSSATFYLNTDDEVVDGEELWHRRIRELCRSANQPTPIPTILI</sequence>
<feature type="compositionally biased region" description="Polar residues" evidence="6">
    <location>
        <begin position="1"/>
        <end position="11"/>
    </location>
</feature>
<gene>
    <name evidence="8" type="ORF">CVLEPA_LOCUS19102</name>
</gene>
<evidence type="ECO:0000256" key="5">
    <source>
        <dbReference type="ARBA" id="ARBA00023136"/>
    </source>
</evidence>
<evidence type="ECO:0000256" key="4">
    <source>
        <dbReference type="ARBA" id="ARBA00022989"/>
    </source>
</evidence>
<keyword evidence="9" id="KW-1185">Reference proteome</keyword>
<keyword evidence="5 7" id="KW-0472">Membrane</keyword>
<evidence type="ECO:0000256" key="1">
    <source>
        <dbReference type="ARBA" id="ARBA00004141"/>
    </source>
</evidence>
<keyword evidence="4 7" id="KW-1133">Transmembrane helix</keyword>
<evidence type="ECO:0000256" key="3">
    <source>
        <dbReference type="ARBA" id="ARBA00022692"/>
    </source>
</evidence>
<evidence type="ECO:0000313" key="9">
    <source>
        <dbReference type="Proteomes" id="UP001642483"/>
    </source>
</evidence>
<comment type="similarity">
    <text evidence="2">Belongs to the nucleobase:cation symporter-2 (NCS2) (TC 2.A.40) family.</text>
</comment>
<feature type="transmembrane region" description="Helical" evidence="7">
    <location>
        <begin position="64"/>
        <end position="88"/>
    </location>
</feature>
<feature type="region of interest" description="Disordered" evidence="6">
    <location>
        <begin position="1"/>
        <end position="32"/>
    </location>
</feature>
<evidence type="ECO:0000256" key="7">
    <source>
        <dbReference type="SAM" id="Phobius"/>
    </source>
</evidence>
<dbReference type="PANTHER" id="PTHR11119">
    <property type="entry name" value="XANTHINE-URACIL / VITAMIN C PERMEASE FAMILY MEMBER"/>
    <property type="match status" value="1"/>
</dbReference>
<protein>
    <submittedName>
        <fullName evidence="8">Uncharacterized protein</fullName>
    </submittedName>
</protein>
<comment type="caution">
    <text evidence="8">The sequence shown here is derived from an EMBL/GenBank/DDBJ whole genome shotgun (WGS) entry which is preliminary data.</text>
</comment>
<evidence type="ECO:0000256" key="6">
    <source>
        <dbReference type="SAM" id="MobiDB-lite"/>
    </source>
</evidence>
<feature type="transmembrane region" description="Helical" evidence="7">
    <location>
        <begin position="100"/>
        <end position="118"/>
    </location>
</feature>
<reference evidence="8 9" key="1">
    <citation type="submission" date="2024-02" db="EMBL/GenBank/DDBJ databases">
        <authorList>
            <person name="Daric V."/>
            <person name="Darras S."/>
        </authorList>
    </citation>
    <scope>NUCLEOTIDE SEQUENCE [LARGE SCALE GENOMIC DNA]</scope>
</reference>
<dbReference type="Proteomes" id="UP001642483">
    <property type="component" value="Unassembled WGS sequence"/>
</dbReference>
<organism evidence="8 9">
    <name type="scientific">Clavelina lepadiformis</name>
    <name type="common">Light-bulb sea squirt</name>
    <name type="synonym">Ascidia lepadiformis</name>
    <dbReference type="NCBI Taxonomy" id="159417"/>
    <lineage>
        <taxon>Eukaryota</taxon>
        <taxon>Metazoa</taxon>
        <taxon>Chordata</taxon>
        <taxon>Tunicata</taxon>
        <taxon>Ascidiacea</taxon>
        <taxon>Aplousobranchia</taxon>
        <taxon>Clavelinidae</taxon>
        <taxon>Clavelina</taxon>
    </lineage>
</organism>
<evidence type="ECO:0000313" key="8">
    <source>
        <dbReference type="EMBL" id="CAK8687066.1"/>
    </source>
</evidence>
<dbReference type="Pfam" id="PF00860">
    <property type="entry name" value="Xan_ur_permease"/>
    <property type="match status" value="1"/>
</dbReference>
<evidence type="ECO:0000256" key="2">
    <source>
        <dbReference type="ARBA" id="ARBA00008821"/>
    </source>
</evidence>
<name>A0ABP0G5G0_CLALP</name>
<comment type="subcellular location">
    <subcellularLocation>
        <location evidence="1">Membrane</location>
        <topology evidence="1">Multi-pass membrane protein</topology>
    </subcellularLocation>
</comment>
<dbReference type="EMBL" id="CAWYQH010000103">
    <property type="protein sequence ID" value="CAK8687066.1"/>
    <property type="molecule type" value="Genomic_DNA"/>
</dbReference>
<keyword evidence="3 7" id="KW-0812">Transmembrane</keyword>
<accession>A0ABP0G5G0</accession>